<feature type="binding site" evidence="5">
    <location>
        <begin position="278"/>
        <end position="285"/>
    </location>
    <ligand>
        <name>ATP</name>
        <dbReference type="ChEBI" id="CHEBI:30616"/>
    </ligand>
</feature>
<proteinExistence type="predicted"/>
<evidence type="ECO:0000256" key="1">
    <source>
        <dbReference type="ARBA" id="ARBA00022741"/>
    </source>
</evidence>
<dbReference type="GO" id="GO:0016787">
    <property type="term" value="F:hydrolase activity"/>
    <property type="evidence" value="ECO:0007669"/>
    <property type="project" value="UniProtKB-UniRule"/>
</dbReference>
<gene>
    <name evidence="9" type="ORF">HMPREF3192_01314</name>
</gene>
<dbReference type="GO" id="GO:0043138">
    <property type="term" value="F:3'-5' DNA helicase activity"/>
    <property type="evidence" value="ECO:0007669"/>
    <property type="project" value="TreeGrafter"/>
</dbReference>
<dbReference type="Pfam" id="PF00580">
    <property type="entry name" value="UvrD-helicase"/>
    <property type="match status" value="2"/>
</dbReference>
<sequence>MTDIKTNATSTNVTNATNGITASDTTKSDNATTVANDDLFAENTDKDPRNDEVFAAEQAHLTKTYQTLVELHEQLNEELEKNHKIAAQDLRDLSSEVRLDFGGADETMETLAAIETLNAVIDAYNQYHDFSVDKLRRILLALQKPYFAMVQLEMRPEQPPRTLYIGGAGITDSARRPLIIDWRSPVAETYYNQQMGPTSYVVNGKTRNVTLTLRRQYDIVRDTLLNYFDTSVAIQDSMLLNTLKKHRSEKLQAITATIQREQNKVVRHEDVPVLLVDGIAGSGKTSVLLQRIAYLFYNERETLRPEQVFLFTPNHIFQNYIDQVLPSLGESNPHIFTWKDFIADLGLSQRDSGIDGDVQRLKALEQALPQLRFEEADFKDLRAGGMTILKAKSVASAVAKFSQFLPGPKLCTLVKEELHDRADKRLRSLAKDPDIHEKIMSFDLEEQVELFGETINPTNDEELLAIAKRYVDQNFGSVHDEIDKSAWLKIDRIGMRLLNTDHLSAAEWLYLMLLLTGSYAKDARYVLIDEVQDYTQVQLMILALYFKRAHFMLLGDQQQAIFPNGADFATLTSIFERSHGSIEKIELTTSYRSSPEITQLFATLLSPDQQRHLSSVHRRGEQPVIASYDNDEDYLTALRTAVHKASEQEGLTAIICAHANRVHWLKKQLDDEVVVVKHNTKLPTQGVVLITLPLAKGLEFDGVIIPDAQAAQYDTSELSHKRLYTAISRAMHHITILAQGPLTELLG</sequence>
<feature type="compositionally biased region" description="Low complexity" evidence="7">
    <location>
        <begin position="1"/>
        <end position="18"/>
    </location>
</feature>
<feature type="compositionally biased region" description="Polar residues" evidence="7">
    <location>
        <begin position="19"/>
        <end position="29"/>
    </location>
</feature>
<dbReference type="Pfam" id="PF13538">
    <property type="entry name" value="UvrD_C_2"/>
    <property type="match status" value="1"/>
</dbReference>
<keyword evidence="6" id="KW-0175">Coiled coil</keyword>
<dbReference type="PANTHER" id="PTHR11070">
    <property type="entry name" value="UVRD / RECB / PCRA DNA HELICASE FAMILY MEMBER"/>
    <property type="match status" value="1"/>
</dbReference>
<dbReference type="STRING" id="1393034.HMPREF3192_01314"/>
<feature type="domain" description="UvrD-like helicase ATP-binding" evidence="8">
    <location>
        <begin position="257"/>
        <end position="594"/>
    </location>
</feature>
<dbReference type="GO" id="GO:0005524">
    <property type="term" value="F:ATP binding"/>
    <property type="evidence" value="ECO:0007669"/>
    <property type="project" value="UniProtKB-UniRule"/>
</dbReference>
<evidence type="ECO:0000256" key="7">
    <source>
        <dbReference type="SAM" id="MobiDB-lite"/>
    </source>
</evidence>
<dbReference type="AlphaFoldDB" id="A0A133XPT5"/>
<dbReference type="InterPro" id="IPR014016">
    <property type="entry name" value="UvrD-like_ATP-bd"/>
</dbReference>
<feature type="coiled-coil region" evidence="6">
    <location>
        <begin position="62"/>
        <end position="96"/>
    </location>
</feature>
<dbReference type="GO" id="GO:0003677">
    <property type="term" value="F:DNA binding"/>
    <property type="evidence" value="ECO:0007669"/>
    <property type="project" value="InterPro"/>
</dbReference>
<evidence type="ECO:0000256" key="2">
    <source>
        <dbReference type="ARBA" id="ARBA00022801"/>
    </source>
</evidence>
<keyword evidence="1 5" id="KW-0547">Nucleotide-binding</keyword>
<keyword evidence="3 5" id="KW-0347">Helicase</keyword>
<dbReference type="InterPro" id="IPR027785">
    <property type="entry name" value="UvrD-like_helicase_C"/>
</dbReference>
<dbReference type="SUPFAM" id="SSF52540">
    <property type="entry name" value="P-loop containing nucleoside triphosphate hydrolases"/>
    <property type="match status" value="1"/>
</dbReference>
<organism evidence="9 10">
    <name type="scientific">Atopobium deltae</name>
    <dbReference type="NCBI Taxonomy" id="1393034"/>
    <lineage>
        <taxon>Bacteria</taxon>
        <taxon>Bacillati</taxon>
        <taxon>Actinomycetota</taxon>
        <taxon>Coriobacteriia</taxon>
        <taxon>Coriobacteriales</taxon>
        <taxon>Atopobiaceae</taxon>
        <taxon>Atopobium</taxon>
    </lineage>
</organism>
<keyword evidence="2 5" id="KW-0378">Hydrolase</keyword>
<evidence type="ECO:0000256" key="3">
    <source>
        <dbReference type="ARBA" id="ARBA00022806"/>
    </source>
</evidence>
<evidence type="ECO:0000256" key="5">
    <source>
        <dbReference type="PROSITE-ProRule" id="PRU00560"/>
    </source>
</evidence>
<dbReference type="PROSITE" id="PS51198">
    <property type="entry name" value="UVRD_HELICASE_ATP_BIND"/>
    <property type="match status" value="1"/>
</dbReference>
<dbReference type="InterPro" id="IPR027417">
    <property type="entry name" value="P-loop_NTPase"/>
</dbReference>
<dbReference type="Proteomes" id="UP000070675">
    <property type="component" value="Unassembled WGS sequence"/>
</dbReference>
<dbReference type="PATRIC" id="fig|1393034.3.peg.1279"/>
<evidence type="ECO:0000256" key="4">
    <source>
        <dbReference type="ARBA" id="ARBA00022840"/>
    </source>
</evidence>
<dbReference type="EMBL" id="LSCR01000042">
    <property type="protein sequence ID" value="KXB32945.1"/>
    <property type="molecule type" value="Genomic_DNA"/>
</dbReference>
<reference evidence="10" key="1">
    <citation type="submission" date="2016-01" db="EMBL/GenBank/DDBJ databases">
        <authorList>
            <person name="Mitreva M."/>
            <person name="Pepin K.H."/>
            <person name="Mihindukulasuriya K.A."/>
            <person name="Fulton R."/>
            <person name="Fronick C."/>
            <person name="O'Laughlin M."/>
            <person name="Miner T."/>
            <person name="Herter B."/>
            <person name="Rosa B.A."/>
            <person name="Cordes M."/>
            <person name="Tomlinson C."/>
            <person name="Wollam A."/>
            <person name="Palsikar V.B."/>
            <person name="Mardis E.R."/>
            <person name="Wilson R.K."/>
        </authorList>
    </citation>
    <scope>NUCLEOTIDE SEQUENCE [LARGE SCALE GENOMIC DNA]</scope>
    <source>
        <strain evidence="10">DNF00019</strain>
    </source>
</reference>
<dbReference type="OrthoDB" id="3196525at2"/>
<dbReference type="PANTHER" id="PTHR11070:SF17">
    <property type="entry name" value="DNA HELICASE IV"/>
    <property type="match status" value="1"/>
</dbReference>
<dbReference type="GO" id="GO:0000725">
    <property type="term" value="P:recombinational repair"/>
    <property type="evidence" value="ECO:0007669"/>
    <property type="project" value="TreeGrafter"/>
</dbReference>
<dbReference type="InterPro" id="IPR000212">
    <property type="entry name" value="DNA_helicase_UvrD/REP"/>
</dbReference>
<accession>A0A133XPT5</accession>
<feature type="region of interest" description="Disordered" evidence="7">
    <location>
        <begin position="1"/>
        <end position="29"/>
    </location>
</feature>
<keyword evidence="4 5" id="KW-0067">ATP-binding</keyword>
<comment type="caution">
    <text evidence="9">The sequence shown here is derived from an EMBL/GenBank/DDBJ whole genome shotgun (WGS) entry which is preliminary data.</text>
</comment>
<dbReference type="GO" id="GO:0005829">
    <property type="term" value="C:cytosol"/>
    <property type="evidence" value="ECO:0007669"/>
    <property type="project" value="TreeGrafter"/>
</dbReference>
<protein>
    <recommendedName>
        <fullName evidence="8">UvrD-like helicase ATP-binding domain-containing protein</fullName>
    </recommendedName>
</protein>
<keyword evidence="10" id="KW-1185">Reference proteome</keyword>
<dbReference type="RefSeq" id="WP_082715686.1">
    <property type="nucleotide sequence ID" value="NZ_KQ959516.1"/>
</dbReference>
<evidence type="ECO:0000259" key="8">
    <source>
        <dbReference type="PROSITE" id="PS51198"/>
    </source>
</evidence>
<dbReference type="Gene3D" id="3.40.50.300">
    <property type="entry name" value="P-loop containing nucleotide triphosphate hydrolases"/>
    <property type="match status" value="3"/>
</dbReference>
<evidence type="ECO:0000256" key="6">
    <source>
        <dbReference type="SAM" id="Coils"/>
    </source>
</evidence>
<name>A0A133XPT5_9ACTN</name>
<evidence type="ECO:0000313" key="10">
    <source>
        <dbReference type="Proteomes" id="UP000070675"/>
    </source>
</evidence>
<evidence type="ECO:0000313" key="9">
    <source>
        <dbReference type="EMBL" id="KXB32945.1"/>
    </source>
</evidence>